<protein>
    <submittedName>
        <fullName evidence="1">Uncharacterized protein</fullName>
    </submittedName>
</protein>
<sequence length="48" mass="5673">MIEIESLPLKELPVRYLLRCLKEEPLFPFESAVVMPTTRSIRHLIHLI</sequence>
<proteinExistence type="predicted"/>
<organism evidence="1">
    <name type="scientific">hydrothermal vent metagenome</name>
    <dbReference type="NCBI Taxonomy" id="652676"/>
    <lineage>
        <taxon>unclassified sequences</taxon>
        <taxon>metagenomes</taxon>
        <taxon>ecological metagenomes</taxon>
    </lineage>
</organism>
<dbReference type="AlphaFoldDB" id="A0A3B1DF53"/>
<accession>A0A3B1DF53</accession>
<feature type="non-terminal residue" evidence="1">
    <location>
        <position position="48"/>
    </location>
</feature>
<evidence type="ECO:0000313" key="1">
    <source>
        <dbReference type="EMBL" id="VAX30345.1"/>
    </source>
</evidence>
<dbReference type="EMBL" id="UOGH01000160">
    <property type="protein sequence ID" value="VAX30345.1"/>
    <property type="molecule type" value="Genomic_DNA"/>
</dbReference>
<reference evidence="1" key="1">
    <citation type="submission" date="2018-06" db="EMBL/GenBank/DDBJ databases">
        <authorList>
            <person name="Zhirakovskaya E."/>
        </authorList>
    </citation>
    <scope>NUCLEOTIDE SEQUENCE</scope>
</reference>
<name>A0A3B1DF53_9ZZZZ</name>
<gene>
    <name evidence="1" type="ORF">MNBD_NITROSPIRAE02-532</name>
</gene>